<dbReference type="Gene3D" id="3.20.20.220">
    <property type="match status" value="1"/>
</dbReference>
<accession>A0A481Z7G9</accession>
<dbReference type="InterPro" id="IPR029041">
    <property type="entry name" value="FAD-linked_oxidoreductase-like"/>
</dbReference>
<keyword evidence="1" id="KW-0560">Oxidoreductase</keyword>
<dbReference type="GO" id="GO:0035999">
    <property type="term" value="P:tetrahydrofolate interconversion"/>
    <property type="evidence" value="ECO:0007669"/>
    <property type="project" value="UniProtKB-UniPathway"/>
</dbReference>
<evidence type="ECO:0000256" key="1">
    <source>
        <dbReference type="ARBA" id="ARBA00023002"/>
    </source>
</evidence>
<sequence length="304" mass="34994">MSITIPKTIFGVVPPPNTLKYTSVERYVKRLADTYRDLEPDAMIIYDIQEEKGRNGKERPFPFRTRFSPLAFHDLLFKALPEDAVLILYQTLTVDKPLSDLSEYIQECREKHHIQYLVWVGASKAISVMDASRLTKRGCPEITIGGITIPERHRDRHDEDQRVLDKINSGIDFFTSQIVYNADNVITFLKDYWRMCQTYAISPRTIVLAFAPFGRQDTLEFMRWLGVEIADGTANRVLSRDDVRQRIDESIEICLEIFTTVQAMCTRNNMDIPLGITVESVSKYKDEQKGASTLFVLLKKELSV</sequence>
<organism evidence="2">
    <name type="scientific">Pithovirus LCPAC304</name>
    <dbReference type="NCBI Taxonomy" id="2506594"/>
    <lineage>
        <taxon>Viruses</taxon>
        <taxon>Pithoviruses</taxon>
    </lineage>
</organism>
<dbReference type="EMBL" id="MK500565">
    <property type="protein sequence ID" value="QBK91818.1"/>
    <property type="molecule type" value="Genomic_DNA"/>
</dbReference>
<dbReference type="GO" id="GO:0016491">
    <property type="term" value="F:oxidoreductase activity"/>
    <property type="evidence" value="ECO:0007669"/>
    <property type="project" value="UniProtKB-KW"/>
</dbReference>
<dbReference type="UniPathway" id="UPA00193"/>
<name>A0A481Z7G9_9VIRU</name>
<evidence type="ECO:0000313" key="2">
    <source>
        <dbReference type="EMBL" id="QBK91818.1"/>
    </source>
</evidence>
<reference evidence="2" key="1">
    <citation type="journal article" date="2019" name="MBio">
        <title>Virus Genomes from Deep Sea Sediments Expand the Ocean Megavirome and Support Independent Origins of Viral Gigantism.</title>
        <authorList>
            <person name="Backstrom D."/>
            <person name="Yutin N."/>
            <person name="Jorgensen S.L."/>
            <person name="Dharamshi J."/>
            <person name="Homa F."/>
            <person name="Zaremba-Niedwiedzka K."/>
            <person name="Spang A."/>
            <person name="Wolf Y.I."/>
            <person name="Koonin E.V."/>
            <person name="Ettema T.J."/>
        </authorList>
    </citation>
    <scope>NUCLEOTIDE SEQUENCE</scope>
</reference>
<proteinExistence type="predicted"/>
<gene>
    <name evidence="2" type="ORF">LCPAC304_01560</name>
</gene>
<dbReference type="SUPFAM" id="SSF51730">
    <property type="entry name" value="FAD-linked oxidoreductase"/>
    <property type="match status" value="1"/>
</dbReference>
<protein>
    <submittedName>
        <fullName evidence="2">Methylenetetrahydrofolate reductase</fullName>
    </submittedName>
</protein>